<sequence>PGGRKHIAQPRPVIMRAKPDRPAGQNDWSRAGRFGPVYFDTLTVTGRAALRAGNSCHSCRPI</sequence>
<keyword evidence="2" id="KW-1185">Reference proteome</keyword>
<gene>
    <name evidence="1" type="ORF">TorRG33x02_217190</name>
</gene>
<dbReference type="Proteomes" id="UP000237000">
    <property type="component" value="Unassembled WGS sequence"/>
</dbReference>
<proteinExistence type="predicted"/>
<dbReference type="InParanoid" id="A0A2P5EAC7"/>
<accession>A0A2P5EAC7</accession>
<dbReference type="AlphaFoldDB" id="A0A2P5EAC7"/>
<evidence type="ECO:0000313" key="2">
    <source>
        <dbReference type="Proteomes" id="UP000237000"/>
    </source>
</evidence>
<feature type="non-terminal residue" evidence="1">
    <location>
        <position position="1"/>
    </location>
</feature>
<reference evidence="2" key="1">
    <citation type="submission" date="2016-06" db="EMBL/GenBank/DDBJ databases">
        <title>Parallel loss of symbiosis genes in relatives of nitrogen-fixing non-legume Parasponia.</title>
        <authorList>
            <person name="Van Velzen R."/>
            <person name="Holmer R."/>
            <person name="Bu F."/>
            <person name="Rutten L."/>
            <person name="Van Zeijl A."/>
            <person name="Liu W."/>
            <person name="Santuari L."/>
            <person name="Cao Q."/>
            <person name="Sharma T."/>
            <person name="Shen D."/>
            <person name="Roswanjaya Y."/>
            <person name="Wardhani T."/>
            <person name="Kalhor M.S."/>
            <person name="Jansen J."/>
            <person name="Van den Hoogen J."/>
            <person name="Gungor B."/>
            <person name="Hartog M."/>
            <person name="Hontelez J."/>
            <person name="Verver J."/>
            <person name="Yang W.-C."/>
            <person name="Schijlen E."/>
            <person name="Repin R."/>
            <person name="Schilthuizen M."/>
            <person name="Schranz E."/>
            <person name="Heidstra R."/>
            <person name="Miyata K."/>
            <person name="Fedorova E."/>
            <person name="Kohlen W."/>
            <person name="Bisseling T."/>
            <person name="Smit S."/>
            <person name="Geurts R."/>
        </authorList>
    </citation>
    <scope>NUCLEOTIDE SEQUENCE [LARGE SCALE GENOMIC DNA]</scope>
    <source>
        <strain evidence="2">cv. RG33-2</strain>
    </source>
</reference>
<organism evidence="1 2">
    <name type="scientific">Trema orientale</name>
    <name type="common">Charcoal tree</name>
    <name type="synonym">Celtis orientalis</name>
    <dbReference type="NCBI Taxonomy" id="63057"/>
    <lineage>
        <taxon>Eukaryota</taxon>
        <taxon>Viridiplantae</taxon>
        <taxon>Streptophyta</taxon>
        <taxon>Embryophyta</taxon>
        <taxon>Tracheophyta</taxon>
        <taxon>Spermatophyta</taxon>
        <taxon>Magnoliopsida</taxon>
        <taxon>eudicotyledons</taxon>
        <taxon>Gunneridae</taxon>
        <taxon>Pentapetalae</taxon>
        <taxon>rosids</taxon>
        <taxon>fabids</taxon>
        <taxon>Rosales</taxon>
        <taxon>Cannabaceae</taxon>
        <taxon>Trema</taxon>
    </lineage>
</organism>
<comment type="caution">
    <text evidence="1">The sequence shown here is derived from an EMBL/GenBank/DDBJ whole genome shotgun (WGS) entry which is preliminary data.</text>
</comment>
<evidence type="ECO:0000313" key="1">
    <source>
        <dbReference type="EMBL" id="PON82474.1"/>
    </source>
</evidence>
<protein>
    <submittedName>
        <fullName evidence="1">Uncharacterized protein</fullName>
    </submittedName>
</protein>
<dbReference type="EMBL" id="JXTC01000194">
    <property type="protein sequence ID" value="PON82474.1"/>
    <property type="molecule type" value="Genomic_DNA"/>
</dbReference>
<name>A0A2P5EAC7_TREOI</name>